<dbReference type="EMBL" id="HACA01022511">
    <property type="protein sequence ID" value="CDW39872.1"/>
    <property type="molecule type" value="Transcribed_RNA"/>
</dbReference>
<sequence>MGSWYQKQIKFFQRHFPEHQRILLKSEIYPVPQVVHVKCLKILFK</sequence>
<evidence type="ECO:0000313" key="1">
    <source>
        <dbReference type="EMBL" id="CDW39872.1"/>
    </source>
</evidence>
<protein>
    <submittedName>
        <fullName evidence="1">Uncharacterized protein</fullName>
    </submittedName>
</protein>
<accession>A0A0K2UPW3</accession>
<proteinExistence type="predicted"/>
<reference evidence="1" key="1">
    <citation type="submission" date="2014-05" db="EMBL/GenBank/DDBJ databases">
        <authorList>
            <person name="Chronopoulou M."/>
        </authorList>
    </citation>
    <scope>NUCLEOTIDE SEQUENCE</scope>
    <source>
        <tissue evidence="1">Whole organism</tissue>
    </source>
</reference>
<organism evidence="1">
    <name type="scientific">Lepeophtheirus salmonis</name>
    <name type="common">Salmon louse</name>
    <name type="synonym">Caligus salmonis</name>
    <dbReference type="NCBI Taxonomy" id="72036"/>
    <lineage>
        <taxon>Eukaryota</taxon>
        <taxon>Metazoa</taxon>
        <taxon>Ecdysozoa</taxon>
        <taxon>Arthropoda</taxon>
        <taxon>Crustacea</taxon>
        <taxon>Multicrustacea</taxon>
        <taxon>Hexanauplia</taxon>
        <taxon>Copepoda</taxon>
        <taxon>Siphonostomatoida</taxon>
        <taxon>Caligidae</taxon>
        <taxon>Lepeophtheirus</taxon>
    </lineage>
</organism>
<feature type="non-terminal residue" evidence="1">
    <location>
        <position position="45"/>
    </location>
</feature>
<dbReference type="AlphaFoldDB" id="A0A0K2UPW3"/>
<name>A0A0K2UPW3_LEPSM</name>